<dbReference type="InterPro" id="IPR029063">
    <property type="entry name" value="SAM-dependent_MTases_sf"/>
</dbReference>
<dbReference type="Pfam" id="PF05050">
    <property type="entry name" value="Methyltransf_21"/>
    <property type="match status" value="1"/>
</dbReference>
<gene>
    <name evidence="2" type="ORF">SAMN05878281_3061</name>
</gene>
<dbReference type="GO" id="GO:0008168">
    <property type="term" value="F:methyltransferase activity"/>
    <property type="evidence" value="ECO:0007669"/>
    <property type="project" value="UniProtKB-KW"/>
</dbReference>
<keyword evidence="2" id="KW-0489">Methyltransferase</keyword>
<evidence type="ECO:0000313" key="3">
    <source>
        <dbReference type="Proteomes" id="UP000190235"/>
    </source>
</evidence>
<sequence length="286" mass="32796">MRGWLIKILQAFKLLRFFNFNAYAPVNKKLFKIPLMGNTGIVNLQISEPWMTEILEFIVSFEKGKFVDVGVNLGQTLLKLKSVNSKTEYIGFEPNSHCVNYVSKLIKENRFENTCIIPVGISNEVSLAKLYFTTNSSTDSAASTIQGFRKENAIKFSNYITLLDVTTIENAVNLSGVSILKIDVEGGELEVLKSFHSRIQQDQPLILIEILPVYSQENSLRKKRQDEIEVLIKNLNYTIFKIIKHKKVLELEKIDFIGIHSDLNLCDYILVPKNRLKLFLERFNDV</sequence>
<name>A0A1M7NDW7_9FLAO</name>
<dbReference type="SUPFAM" id="SSF53335">
    <property type="entry name" value="S-adenosyl-L-methionine-dependent methyltransferases"/>
    <property type="match status" value="1"/>
</dbReference>
<dbReference type="OrthoDB" id="9812600at2"/>
<reference evidence="3" key="1">
    <citation type="submission" date="2016-11" db="EMBL/GenBank/DDBJ databases">
        <authorList>
            <person name="Varghese N."/>
            <person name="Submissions S."/>
        </authorList>
    </citation>
    <scope>NUCLEOTIDE SEQUENCE [LARGE SCALE GENOMIC DNA]</scope>
    <source>
        <strain evidence="3">ACAM 48</strain>
    </source>
</reference>
<dbReference type="GO" id="GO:0032259">
    <property type="term" value="P:methylation"/>
    <property type="evidence" value="ECO:0007669"/>
    <property type="project" value="UniProtKB-KW"/>
</dbReference>
<dbReference type="InterPro" id="IPR006342">
    <property type="entry name" value="FkbM_mtfrase"/>
</dbReference>
<dbReference type="NCBIfam" id="TIGR01444">
    <property type="entry name" value="fkbM_fam"/>
    <property type="match status" value="1"/>
</dbReference>
<dbReference type="AlphaFoldDB" id="A0A1M7NDW7"/>
<dbReference type="Proteomes" id="UP000190235">
    <property type="component" value="Chromosome I"/>
</dbReference>
<keyword evidence="2" id="KW-0808">Transferase</keyword>
<dbReference type="Gene3D" id="3.40.50.150">
    <property type="entry name" value="Vaccinia Virus protein VP39"/>
    <property type="match status" value="1"/>
</dbReference>
<dbReference type="EMBL" id="LT670848">
    <property type="protein sequence ID" value="SHN01818.1"/>
    <property type="molecule type" value="Genomic_DNA"/>
</dbReference>
<dbReference type="RefSeq" id="WP_079736012.1">
    <property type="nucleotide sequence ID" value="NZ_LT670848.1"/>
</dbReference>
<evidence type="ECO:0000313" key="2">
    <source>
        <dbReference type="EMBL" id="SHN01818.1"/>
    </source>
</evidence>
<accession>A0A1M7NDW7</accession>
<protein>
    <submittedName>
        <fullName evidence="2">Methyltransferase, FkbM family</fullName>
    </submittedName>
</protein>
<evidence type="ECO:0000259" key="1">
    <source>
        <dbReference type="Pfam" id="PF05050"/>
    </source>
</evidence>
<dbReference type="STRING" id="143223.SAMN05878281_3061"/>
<feature type="domain" description="Methyltransferase FkbM" evidence="1">
    <location>
        <begin position="68"/>
        <end position="237"/>
    </location>
</feature>
<proteinExistence type="predicted"/>
<organism evidence="2 3">
    <name type="scientific">Salegentibacter salegens</name>
    <dbReference type="NCBI Taxonomy" id="143223"/>
    <lineage>
        <taxon>Bacteria</taxon>
        <taxon>Pseudomonadati</taxon>
        <taxon>Bacteroidota</taxon>
        <taxon>Flavobacteriia</taxon>
        <taxon>Flavobacteriales</taxon>
        <taxon>Flavobacteriaceae</taxon>
        <taxon>Salegentibacter</taxon>
    </lineage>
</organism>
<keyword evidence="3" id="KW-1185">Reference proteome</keyword>